<dbReference type="Pfam" id="PF00496">
    <property type="entry name" value="SBP_bac_5"/>
    <property type="match status" value="1"/>
</dbReference>
<dbReference type="GO" id="GO:1904680">
    <property type="term" value="F:peptide transmembrane transporter activity"/>
    <property type="evidence" value="ECO:0007669"/>
    <property type="project" value="TreeGrafter"/>
</dbReference>
<dbReference type="InterPro" id="IPR000914">
    <property type="entry name" value="SBP_5_dom"/>
</dbReference>
<gene>
    <name evidence="5" type="ORF">C7I85_03370</name>
</gene>
<dbReference type="Proteomes" id="UP000240653">
    <property type="component" value="Unassembled WGS sequence"/>
</dbReference>
<protein>
    <submittedName>
        <fullName evidence="5">ABC transporter substrate-binding protein</fullName>
    </submittedName>
</protein>
<dbReference type="PANTHER" id="PTHR30290">
    <property type="entry name" value="PERIPLASMIC BINDING COMPONENT OF ABC TRANSPORTER"/>
    <property type="match status" value="1"/>
</dbReference>
<dbReference type="GO" id="GO:0030288">
    <property type="term" value="C:outer membrane-bounded periplasmic space"/>
    <property type="evidence" value="ECO:0007669"/>
    <property type="project" value="TreeGrafter"/>
</dbReference>
<evidence type="ECO:0000313" key="5">
    <source>
        <dbReference type="EMBL" id="PSJ64156.1"/>
    </source>
</evidence>
<evidence type="ECO:0000256" key="3">
    <source>
        <dbReference type="ARBA" id="ARBA00022729"/>
    </source>
</evidence>
<evidence type="ECO:0000256" key="2">
    <source>
        <dbReference type="ARBA" id="ARBA00005695"/>
    </source>
</evidence>
<evidence type="ECO:0000313" key="6">
    <source>
        <dbReference type="Proteomes" id="UP000240653"/>
    </source>
</evidence>
<sequence length="593" mass="66782">MLLGSVSAGLSEPMHSIAMQGEPALKDGFRNFPYVNPDAPKGGSVTYCVVGSFDNLNPFILKSLRTTARGMIDTIYGNLVFEPLMQRSADEAFSLYGLLADSLDISPDRKVVEFHLNPNAKWSDGEPVTADDVLFTYDVFTAKGRPPYSDRMKKIAKLEKTGERSVRFTFNENADREFPLIIAMTPIVPKHAFDKETFDQTTLKPLVGSGPYRVEQVVPGQRIVFQRNPDYWAKDLPSKRGYDNFDRITIEYFLNANSLFEAFKKGLCSLYEEPDPVKRERDLDFPAMRDGRVVTETFDNGLPPVVQGFLFNTRLPKFADPRVRRALALLYDFEWANKNLFDGQFKRTASYWQNSELSALGRPASEEERKLLAPFPGKVLPEVMDGTYLPPETDGSGRDRTELKAALDLLKSAGYRIEDGKLLDPHGVPFSFEILTASQSEERLAALYQRTLAKIGIAVTIRALEADQIQMRKQRFDFDMLIGNTGFVGSLSPGIELLGRWGSESAKAEGSFNLSGASDPAIDAMIEALLNARDKDSYIAAVRALDRLLISSAYMVPMQYDNRKFVVYWNYLAHPDRTPIFGYQLPTWWHKPD</sequence>
<evidence type="ECO:0000256" key="1">
    <source>
        <dbReference type="ARBA" id="ARBA00004418"/>
    </source>
</evidence>
<dbReference type="EMBL" id="PXYL01000001">
    <property type="protein sequence ID" value="PSJ64156.1"/>
    <property type="molecule type" value="Genomic_DNA"/>
</dbReference>
<organism evidence="5 6">
    <name type="scientific">Pseudaminobacter soli</name>
    <name type="common">ex Li et al. 2025</name>
    <dbReference type="NCBI Taxonomy" id="1295366"/>
    <lineage>
        <taxon>Bacteria</taxon>
        <taxon>Pseudomonadati</taxon>
        <taxon>Pseudomonadota</taxon>
        <taxon>Alphaproteobacteria</taxon>
        <taxon>Hyphomicrobiales</taxon>
        <taxon>Phyllobacteriaceae</taxon>
        <taxon>Pseudaminobacter</taxon>
    </lineage>
</organism>
<dbReference type="CDD" id="cd08497">
    <property type="entry name" value="MbnE-like"/>
    <property type="match status" value="1"/>
</dbReference>
<comment type="similarity">
    <text evidence="2">Belongs to the bacterial solute-binding protein 5 family.</text>
</comment>
<dbReference type="GO" id="GO:0043190">
    <property type="term" value="C:ATP-binding cassette (ABC) transporter complex"/>
    <property type="evidence" value="ECO:0007669"/>
    <property type="project" value="InterPro"/>
</dbReference>
<accession>A0A2P7SNT6</accession>
<dbReference type="Gene3D" id="3.10.105.10">
    <property type="entry name" value="Dipeptide-binding Protein, Domain 3"/>
    <property type="match status" value="1"/>
</dbReference>
<dbReference type="RefSeq" id="WP_106722605.1">
    <property type="nucleotide sequence ID" value="NZ_PXYL01000001.1"/>
</dbReference>
<feature type="domain" description="Solute-binding protein family 5" evidence="4">
    <location>
        <begin position="95"/>
        <end position="487"/>
    </location>
</feature>
<name>A0A2P7SNT6_9HYPH</name>
<dbReference type="InterPro" id="IPR039424">
    <property type="entry name" value="SBP_5"/>
</dbReference>
<reference evidence="5 6" key="1">
    <citation type="submission" date="2018-03" db="EMBL/GenBank/DDBJ databases">
        <title>The draft genome of Mesorhizobium soli JCM 19897.</title>
        <authorList>
            <person name="Li L."/>
            <person name="Liu L."/>
            <person name="Liang L."/>
            <person name="Wang T."/>
            <person name="Zhang X."/>
        </authorList>
    </citation>
    <scope>NUCLEOTIDE SEQUENCE [LARGE SCALE GENOMIC DNA]</scope>
    <source>
        <strain evidence="5 6">JCM 19897</strain>
    </source>
</reference>
<proteinExistence type="inferred from homology"/>
<dbReference type="AlphaFoldDB" id="A0A2P7SNT6"/>
<keyword evidence="6" id="KW-1185">Reference proteome</keyword>
<dbReference type="Gene3D" id="3.40.190.10">
    <property type="entry name" value="Periplasmic binding protein-like II"/>
    <property type="match status" value="1"/>
</dbReference>
<dbReference type="GO" id="GO:0042884">
    <property type="term" value="P:microcin transport"/>
    <property type="evidence" value="ECO:0007669"/>
    <property type="project" value="TreeGrafter"/>
</dbReference>
<comment type="caution">
    <text evidence="5">The sequence shown here is derived from an EMBL/GenBank/DDBJ whole genome shotgun (WGS) entry which is preliminary data.</text>
</comment>
<dbReference type="GO" id="GO:0015833">
    <property type="term" value="P:peptide transport"/>
    <property type="evidence" value="ECO:0007669"/>
    <property type="project" value="TreeGrafter"/>
</dbReference>
<dbReference type="SUPFAM" id="SSF53850">
    <property type="entry name" value="Periplasmic binding protein-like II"/>
    <property type="match status" value="1"/>
</dbReference>
<keyword evidence="3" id="KW-0732">Signal</keyword>
<dbReference type="PANTHER" id="PTHR30290:SF64">
    <property type="entry name" value="ABC TRANSPORTER PERIPLASMIC BINDING PROTEIN"/>
    <property type="match status" value="1"/>
</dbReference>
<evidence type="ECO:0000259" key="4">
    <source>
        <dbReference type="Pfam" id="PF00496"/>
    </source>
</evidence>
<dbReference type="OrthoDB" id="9803988at2"/>
<dbReference type="PIRSF" id="PIRSF002741">
    <property type="entry name" value="MppA"/>
    <property type="match status" value="1"/>
</dbReference>
<comment type="subcellular location">
    <subcellularLocation>
        <location evidence="1">Periplasm</location>
    </subcellularLocation>
</comment>
<dbReference type="InterPro" id="IPR030678">
    <property type="entry name" value="Peptide/Ni-bd"/>
</dbReference>